<gene>
    <name evidence="7" type="ORF">DFJ66_5460</name>
</gene>
<keyword evidence="8" id="KW-1185">Reference proteome</keyword>
<dbReference type="InterPro" id="IPR005158">
    <property type="entry name" value="BTAD"/>
</dbReference>
<dbReference type="GO" id="GO:0003677">
    <property type="term" value="F:DNA binding"/>
    <property type="evidence" value="ECO:0007669"/>
    <property type="project" value="UniProtKB-UniRule"/>
</dbReference>
<dbReference type="CDD" id="cd15831">
    <property type="entry name" value="BTAD"/>
    <property type="match status" value="1"/>
</dbReference>
<accession>A0A495XDP9</accession>
<dbReference type="Gene3D" id="1.25.40.10">
    <property type="entry name" value="Tetratricopeptide repeat domain"/>
    <property type="match status" value="2"/>
</dbReference>
<reference evidence="7 8" key="1">
    <citation type="submission" date="2018-10" db="EMBL/GenBank/DDBJ databases">
        <title>Sequencing the genomes of 1000 actinobacteria strains.</title>
        <authorList>
            <person name="Klenk H.-P."/>
        </authorList>
    </citation>
    <scope>NUCLEOTIDE SEQUENCE [LARGE SCALE GENOMIC DNA]</scope>
    <source>
        <strain evidence="7 8">DSM 43911</strain>
    </source>
</reference>
<evidence type="ECO:0000313" key="7">
    <source>
        <dbReference type="EMBL" id="RKT72152.1"/>
    </source>
</evidence>
<evidence type="ECO:0000313" key="8">
    <source>
        <dbReference type="Proteomes" id="UP000272729"/>
    </source>
</evidence>
<dbReference type="OrthoDB" id="3587032at2"/>
<evidence type="ECO:0000256" key="2">
    <source>
        <dbReference type="ARBA" id="ARBA00023015"/>
    </source>
</evidence>
<dbReference type="Pfam" id="PF13401">
    <property type="entry name" value="AAA_22"/>
    <property type="match status" value="1"/>
</dbReference>
<dbReference type="PANTHER" id="PTHR35807">
    <property type="entry name" value="TRANSCRIPTIONAL REGULATOR REDD-RELATED"/>
    <property type="match status" value="1"/>
</dbReference>
<evidence type="ECO:0000256" key="3">
    <source>
        <dbReference type="ARBA" id="ARBA00023125"/>
    </source>
</evidence>
<keyword evidence="3 5" id="KW-0238">DNA-binding</keyword>
<comment type="similarity">
    <text evidence="1">Belongs to the AfsR/DnrI/RedD regulatory family.</text>
</comment>
<dbReference type="InterPro" id="IPR001867">
    <property type="entry name" value="OmpR/PhoB-type_DNA-bd"/>
</dbReference>
<dbReference type="GO" id="GO:0006355">
    <property type="term" value="P:regulation of DNA-templated transcription"/>
    <property type="evidence" value="ECO:0007669"/>
    <property type="project" value="InterPro"/>
</dbReference>
<keyword evidence="4" id="KW-0804">Transcription</keyword>
<evidence type="ECO:0000259" key="6">
    <source>
        <dbReference type="PROSITE" id="PS51755"/>
    </source>
</evidence>
<dbReference type="InterPro" id="IPR036388">
    <property type="entry name" value="WH-like_DNA-bd_sf"/>
</dbReference>
<dbReference type="InterPro" id="IPR027417">
    <property type="entry name" value="P-loop_NTPase"/>
</dbReference>
<dbReference type="GO" id="GO:0043531">
    <property type="term" value="F:ADP binding"/>
    <property type="evidence" value="ECO:0007669"/>
    <property type="project" value="InterPro"/>
</dbReference>
<dbReference type="Pfam" id="PF00486">
    <property type="entry name" value="Trans_reg_C"/>
    <property type="match status" value="1"/>
</dbReference>
<evidence type="ECO:0000256" key="1">
    <source>
        <dbReference type="ARBA" id="ARBA00005820"/>
    </source>
</evidence>
<dbReference type="RefSeq" id="WP_121224969.1">
    <property type="nucleotide sequence ID" value="NZ_JBIUBA010000017.1"/>
</dbReference>
<dbReference type="Pfam" id="PF03704">
    <property type="entry name" value="BTAD"/>
    <property type="match status" value="1"/>
</dbReference>
<dbReference type="EMBL" id="RBXR01000001">
    <property type="protein sequence ID" value="RKT72152.1"/>
    <property type="molecule type" value="Genomic_DNA"/>
</dbReference>
<feature type="domain" description="OmpR/PhoB-type" evidence="6">
    <location>
        <begin position="1"/>
        <end position="94"/>
    </location>
</feature>
<dbReference type="SUPFAM" id="SSF52540">
    <property type="entry name" value="P-loop containing nucleoside triphosphate hydrolases"/>
    <property type="match status" value="1"/>
</dbReference>
<dbReference type="SMART" id="SM01043">
    <property type="entry name" value="BTAD"/>
    <property type="match status" value="1"/>
</dbReference>
<sequence length="959" mass="102855">MVTEFKVLGPLEVWHDGVQVPVPSGRTAVLLASLLLHANEVLSADALVDRVWDGAPANPARARATLQMTVTRLRQALGPANVVRTVAGGYQAVVPEGALDLHRFRALVGGGRFAEALALWRGEPLADLRSDALHTEVEALVEERLAALERRVEADLEEGKSAELVAELRTLVARHPLRERFWGQLMLALSRSGRQADALATYRTVAKLLDDELGVAPSKELRDIHQSVLSGEPVIAPVTAAWPTPRQLPPVTADFVGRDDVHREVGQALTGRTTASAVPITVVTGPPGSGKSALTVRIAHGLSDRFPDGQLFVNLGDGTSEPRDPAEVLVELLAAVGVPMTSVPEDIGARAAAFRSRLADRAVLVVLDGAADVEQVRHLLPGSASCAVLITSRNLLTGLEGGSVVRLRPLAAADGLQLLTRMIGAQRVSAERAAAEAIVAATGGLPLALRIVGARLATRPNLPLHLLAGRLSDEQRRLDELSTADMEVRASFELSYAALDEEVAAAFRRLGFLSTLDFAAWVVSVLTGGDGDRLVERLLEANLLEELGVDATGEPRYRLHDLLADYAAELLSPEDNAHLRHYVDALLLLADAAGSEVPLTIDAVPVAPVDVVVPELESSVVARLTERPTSWLVAEHRQFTRAIEMCATHGWPRPGMDLLELANHLDAAAIVAGDRMAGLNALLRDSAEKAGDFTLMWRAEHGRLAHIAMAGMTDELVEQFRICAEGMESCGDLLWLANHLASWAYYQSVFDDRPAVDLARRAVEIAREAGEPLTYLSALREHASMLAWADRVDEATPLFEEAAELATSISPVAEAAVQHRISVYALRHGDLERATTTSRRSLELIEAAGDLRGTAYVLSHASRVASASGDHRAAIAFAERAYRIFQSLVEGLGSANAAANLAESYLAADRAADAERLLAEAIPAHEGVGATEALERMVETLRRVRALTQDALRTGVNAR</sequence>
<dbReference type="SMART" id="SM00862">
    <property type="entry name" value="Trans_reg_C"/>
    <property type="match status" value="1"/>
</dbReference>
<dbReference type="PRINTS" id="PR00364">
    <property type="entry name" value="DISEASERSIST"/>
</dbReference>
<dbReference type="PROSITE" id="PS51755">
    <property type="entry name" value="OMPR_PHOB"/>
    <property type="match status" value="1"/>
</dbReference>
<feature type="DNA-binding region" description="OmpR/PhoB-type" evidence="5">
    <location>
        <begin position="1"/>
        <end position="94"/>
    </location>
</feature>
<dbReference type="PANTHER" id="PTHR35807:SF1">
    <property type="entry name" value="TRANSCRIPTIONAL REGULATOR REDD"/>
    <property type="match status" value="1"/>
</dbReference>
<dbReference type="Pfam" id="PF13424">
    <property type="entry name" value="TPR_12"/>
    <property type="match status" value="1"/>
</dbReference>
<protein>
    <submittedName>
        <fullName evidence="7">DNA-binding SARP family transcriptional activator</fullName>
    </submittedName>
</protein>
<evidence type="ECO:0000256" key="4">
    <source>
        <dbReference type="ARBA" id="ARBA00023163"/>
    </source>
</evidence>
<evidence type="ECO:0000256" key="5">
    <source>
        <dbReference type="PROSITE-ProRule" id="PRU01091"/>
    </source>
</evidence>
<dbReference type="Gene3D" id="3.40.50.300">
    <property type="entry name" value="P-loop containing nucleotide triphosphate hydrolases"/>
    <property type="match status" value="1"/>
</dbReference>
<dbReference type="Gene3D" id="1.10.10.10">
    <property type="entry name" value="Winged helix-like DNA-binding domain superfamily/Winged helix DNA-binding domain"/>
    <property type="match status" value="1"/>
</dbReference>
<dbReference type="InterPro" id="IPR049945">
    <property type="entry name" value="AAA_22"/>
</dbReference>
<dbReference type="InterPro" id="IPR011990">
    <property type="entry name" value="TPR-like_helical_dom_sf"/>
</dbReference>
<name>A0A495XDP9_9PSEU</name>
<dbReference type="Proteomes" id="UP000272729">
    <property type="component" value="Unassembled WGS sequence"/>
</dbReference>
<dbReference type="InterPro" id="IPR051677">
    <property type="entry name" value="AfsR-DnrI-RedD_regulator"/>
</dbReference>
<dbReference type="InterPro" id="IPR016032">
    <property type="entry name" value="Sig_transdc_resp-reg_C-effctor"/>
</dbReference>
<dbReference type="AlphaFoldDB" id="A0A495XDP9"/>
<dbReference type="SUPFAM" id="SSF46894">
    <property type="entry name" value="C-terminal effector domain of the bipartite response regulators"/>
    <property type="match status" value="1"/>
</dbReference>
<proteinExistence type="inferred from homology"/>
<organism evidence="7 8">
    <name type="scientific">Saccharothrix variisporea</name>
    <dbReference type="NCBI Taxonomy" id="543527"/>
    <lineage>
        <taxon>Bacteria</taxon>
        <taxon>Bacillati</taxon>
        <taxon>Actinomycetota</taxon>
        <taxon>Actinomycetes</taxon>
        <taxon>Pseudonocardiales</taxon>
        <taxon>Pseudonocardiaceae</taxon>
        <taxon>Saccharothrix</taxon>
    </lineage>
</organism>
<comment type="caution">
    <text evidence="7">The sequence shown here is derived from an EMBL/GenBank/DDBJ whole genome shotgun (WGS) entry which is preliminary data.</text>
</comment>
<keyword evidence="2" id="KW-0805">Transcription regulation</keyword>
<dbReference type="SUPFAM" id="SSF48452">
    <property type="entry name" value="TPR-like"/>
    <property type="match status" value="2"/>
</dbReference>
<dbReference type="GO" id="GO:0000160">
    <property type="term" value="P:phosphorelay signal transduction system"/>
    <property type="evidence" value="ECO:0007669"/>
    <property type="project" value="InterPro"/>
</dbReference>